<keyword evidence="13" id="KW-1185">Reference proteome</keyword>
<evidence type="ECO:0000256" key="7">
    <source>
        <dbReference type="ARBA" id="ARBA00022845"/>
    </source>
</evidence>
<dbReference type="Gene3D" id="2.40.30.10">
    <property type="entry name" value="Translation factors"/>
    <property type="match status" value="2"/>
</dbReference>
<evidence type="ECO:0000256" key="10">
    <source>
        <dbReference type="ARBA" id="ARBA00049117"/>
    </source>
</evidence>
<dbReference type="SUPFAM" id="SSF50465">
    <property type="entry name" value="EF-Tu/eEF-1alpha/eIF2-gamma C-terminal domain"/>
    <property type="match status" value="1"/>
</dbReference>
<dbReference type="CDD" id="cd04093">
    <property type="entry name" value="HBS1_C_III"/>
    <property type="match status" value="1"/>
</dbReference>
<dbReference type="Gene3D" id="1.10.8.10">
    <property type="entry name" value="DNA helicase RuvA subunit, C-terminal domain"/>
    <property type="match status" value="1"/>
</dbReference>
<dbReference type="InterPro" id="IPR015033">
    <property type="entry name" value="HBS1-like_N"/>
</dbReference>
<name>A0ABM4CTJ5_HYDVU</name>
<comment type="catalytic activity">
    <reaction evidence="10">
        <text>GTP + H2O = GDP + phosphate + H(+)</text>
        <dbReference type="Rhea" id="RHEA:19669"/>
        <dbReference type="ChEBI" id="CHEBI:15377"/>
        <dbReference type="ChEBI" id="CHEBI:15378"/>
        <dbReference type="ChEBI" id="CHEBI:37565"/>
        <dbReference type="ChEBI" id="CHEBI:43474"/>
        <dbReference type="ChEBI" id="CHEBI:58189"/>
    </reaction>
    <physiologicalReaction direction="left-to-right" evidence="10">
        <dbReference type="Rhea" id="RHEA:19670"/>
    </physiologicalReaction>
</comment>
<evidence type="ECO:0000256" key="5">
    <source>
        <dbReference type="ARBA" id="ARBA00022741"/>
    </source>
</evidence>
<dbReference type="InterPro" id="IPR000795">
    <property type="entry name" value="T_Tr_GTP-bd_dom"/>
</dbReference>
<evidence type="ECO:0000256" key="11">
    <source>
        <dbReference type="SAM" id="MobiDB-lite"/>
    </source>
</evidence>
<dbReference type="Pfam" id="PF00009">
    <property type="entry name" value="GTP_EFTU"/>
    <property type="match status" value="1"/>
</dbReference>
<evidence type="ECO:0000256" key="2">
    <source>
        <dbReference type="ARBA" id="ARBA00007249"/>
    </source>
</evidence>
<proteinExistence type="inferred from homology"/>
<organism evidence="13 14">
    <name type="scientific">Hydra vulgaris</name>
    <name type="common">Hydra</name>
    <name type="synonym">Hydra attenuata</name>
    <dbReference type="NCBI Taxonomy" id="6087"/>
    <lineage>
        <taxon>Eukaryota</taxon>
        <taxon>Metazoa</taxon>
        <taxon>Cnidaria</taxon>
        <taxon>Hydrozoa</taxon>
        <taxon>Hydroidolina</taxon>
        <taxon>Anthoathecata</taxon>
        <taxon>Aplanulata</taxon>
        <taxon>Hydridae</taxon>
        <taxon>Hydra</taxon>
    </lineage>
</organism>
<keyword evidence="8" id="KW-0648">Protein biosynthesis</keyword>
<evidence type="ECO:0000259" key="12">
    <source>
        <dbReference type="PROSITE" id="PS51722"/>
    </source>
</evidence>
<dbReference type="SUPFAM" id="SSF52540">
    <property type="entry name" value="P-loop containing nucleoside triphosphate hydrolases"/>
    <property type="match status" value="1"/>
</dbReference>
<dbReference type="InterPro" id="IPR009000">
    <property type="entry name" value="Transl_B-barrel_sf"/>
</dbReference>
<evidence type="ECO:0000256" key="4">
    <source>
        <dbReference type="ARBA" id="ARBA00022553"/>
    </source>
</evidence>
<dbReference type="InterPro" id="IPR009001">
    <property type="entry name" value="Transl_elong_EF1A/Init_IF2_C"/>
</dbReference>
<feature type="region of interest" description="Disordered" evidence="11">
    <location>
        <begin position="136"/>
        <end position="179"/>
    </location>
</feature>
<dbReference type="Gene3D" id="3.40.50.300">
    <property type="entry name" value="P-loop containing nucleotide triphosphate hydrolases"/>
    <property type="match status" value="1"/>
</dbReference>
<accession>A0ABM4CTJ5</accession>
<dbReference type="CDD" id="cd16267">
    <property type="entry name" value="HBS1-like_II"/>
    <property type="match status" value="1"/>
</dbReference>
<comment type="subcellular location">
    <subcellularLocation>
        <location evidence="1">Cytoplasm</location>
    </subcellularLocation>
</comment>
<evidence type="ECO:0000256" key="8">
    <source>
        <dbReference type="ARBA" id="ARBA00022917"/>
    </source>
</evidence>
<keyword evidence="9" id="KW-0342">GTP-binding</keyword>
<dbReference type="PRINTS" id="PR00315">
    <property type="entry name" value="ELONGATNFCT"/>
</dbReference>
<evidence type="ECO:0000256" key="3">
    <source>
        <dbReference type="ARBA" id="ARBA00022490"/>
    </source>
</evidence>
<dbReference type="SUPFAM" id="SSF50447">
    <property type="entry name" value="Translation proteins"/>
    <property type="match status" value="1"/>
</dbReference>
<dbReference type="InterPro" id="IPR004161">
    <property type="entry name" value="EFTu-like_2"/>
</dbReference>
<feature type="compositionally biased region" description="Basic and acidic residues" evidence="11">
    <location>
        <begin position="164"/>
        <end position="176"/>
    </location>
</feature>
<evidence type="ECO:0000256" key="1">
    <source>
        <dbReference type="ARBA" id="ARBA00004496"/>
    </source>
</evidence>
<keyword evidence="4" id="KW-0597">Phosphoprotein</keyword>
<keyword evidence="3" id="KW-0963">Cytoplasm</keyword>
<keyword evidence="7" id="KW-0810">Translation regulation</keyword>
<feature type="compositionally biased region" description="Polar residues" evidence="11">
    <location>
        <begin position="138"/>
        <end position="159"/>
    </location>
</feature>
<evidence type="ECO:0000256" key="6">
    <source>
        <dbReference type="ARBA" id="ARBA00022801"/>
    </source>
</evidence>
<evidence type="ECO:0000256" key="9">
    <source>
        <dbReference type="ARBA" id="ARBA00023134"/>
    </source>
</evidence>
<keyword evidence="5" id="KW-0547">Nucleotide-binding</keyword>
<dbReference type="InterPro" id="IPR027417">
    <property type="entry name" value="P-loop_NTPase"/>
</dbReference>
<dbReference type="PANTHER" id="PTHR23115">
    <property type="entry name" value="TRANSLATION FACTOR"/>
    <property type="match status" value="1"/>
</dbReference>
<dbReference type="InterPro" id="IPR054696">
    <property type="entry name" value="GTP-eEF1A_C"/>
</dbReference>
<dbReference type="PROSITE" id="PS51722">
    <property type="entry name" value="G_TR_2"/>
    <property type="match status" value="1"/>
</dbReference>
<dbReference type="GeneID" id="100199481"/>
<reference evidence="14 15" key="1">
    <citation type="submission" date="2025-05" db="UniProtKB">
        <authorList>
            <consortium name="RefSeq"/>
        </authorList>
    </citation>
    <scope>IDENTIFICATION</scope>
</reference>
<dbReference type="CDD" id="cd01883">
    <property type="entry name" value="EF1_alpha"/>
    <property type="match status" value="1"/>
</dbReference>
<evidence type="ECO:0000313" key="15">
    <source>
        <dbReference type="RefSeq" id="XP_065665257.1"/>
    </source>
</evidence>
<gene>
    <name evidence="14 15" type="primary">LOC100199481</name>
</gene>
<dbReference type="Proteomes" id="UP001652625">
    <property type="component" value="Chromosome 11"/>
</dbReference>
<dbReference type="Pfam" id="PF22594">
    <property type="entry name" value="GTP-eEF1A_C"/>
    <property type="match status" value="1"/>
</dbReference>
<dbReference type="Pfam" id="PF03144">
    <property type="entry name" value="GTP_EFTU_D2"/>
    <property type="match status" value="1"/>
</dbReference>
<evidence type="ECO:0000313" key="13">
    <source>
        <dbReference type="Proteomes" id="UP001652625"/>
    </source>
</evidence>
<sequence>MSRHRNIRNISYEDELCEDFGGRSLDEVDYCVSPATEAEFMFRRDKHHTLSSFIGDEEKIDEEEEEAPLTKESFFDNKRPTVNHSDEEKLHLCIEHLQDILGETYDEDLIAKVVINQNFDIKQALDQLLNKGHVDTAPTKNMTPTKTEYFTGKTNSTTPKTKKEKQEVKGADDVRGGLKGTPVVKSRENLLDDAFNSATKTPKNLKSREVIDVSAELEKRQDGKELINLVVIGHVDAGKSTLMGHLLFKLGKVSQKSMHKNEMESKKLGKGSFAFAWVLDETEEERARGITMDVAMTVFETKTKIVTLMDAPGHRDFIPNMIQGTSQADVAILVIDARPGEFESGFDAGGQTREHAVLARSLGVGQLIVAINKMDAVNWSKDRYDNIVLKLKTFLLKQAGFRESDVCYIPCSGLSGENLVSNASEKDLIKWYKDGCIVDLIDSFFRAPKRAIDRPFRLCISDVYKGQGSFIVAGKVESGSVQNGDKIMLMPAADAGVIKGLSTRDEPVNFVAAGDHVTASIHGVDMTHVNVGSIICDFENPIKVSTRIVARIVVFNISIPITKGFMIVYHSQNASDPATISKLVSILNKSSGEVVQKRPRCLTKHMNAVVELKFQRPVCIEKYSDNKVLGRFMLRYSGDTIAAGVVTEIK</sequence>
<dbReference type="InterPro" id="IPR050100">
    <property type="entry name" value="TRAFAC_GTPase_members"/>
</dbReference>
<keyword evidence="6" id="KW-0378">Hydrolase</keyword>
<dbReference type="InterPro" id="IPR037189">
    <property type="entry name" value="HBS1-like_N_sf"/>
</dbReference>
<comment type="similarity">
    <text evidence="2">Belongs to the TRAFAC class translation factor GTPase superfamily. Classic translation factor GTPase family. EF-Tu/EF-1A subfamily.</text>
</comment>
<dbReference type="Pfam" id="PF08938">
    <property type="entry name" value="HBS1_N"/>
    <property type="match status" value="1"/>
</dbReference>
<dbReference type="RefSeq" id="XP_065665256.1">
    <property type="nucleotide sequence ID" value="XM_065809184.1"/>
</dbReference>
<feature type="domain" description="Tr-type G" evidence="12">
    <location>
        <begin position="224"/>
        <end position="449"/>
    </location>
</feature>
<evidence type="ECO:0000313" key="14">
    <source>
        <dbReference type="RefSeq" id="XP_065665256.1"/>
    </source>
</evidence>
<protein>
    <submittedName>
        <fullName evidence="14 15">HBS1-like protein isoform X2</fullName>
    </submittedName>
</protein>
<dbReference type="RefSeq" id="XP_065665257.1">
    <property type="nucleotide sequence ID" value="XM_065809185.1"/>
</dbReference>
<dbReference type="SUPFAM" id="SSF109732">
    <property type="entry name" value="HBS1-like domain"/>
    <property type="match status" value="1"/>
</dbReference>